<dbReference type="Proteomes" id="UP000800093">
    <property type="component" value="Unassembled WGS sequence"/>
</dbReference>
<feature type="domain" description="Protein kinase" evidence="1">
    <location>
        <begin position="1"/>
        <end position="133"/>
    </location>
</feature>
<dbReference type="EMBL" id="ML986610">
    <property type="protein sequence ID" value="KAF2265195.1"/>
    <property type="molecule type" value="Genomic_DNA"/>
</dbReference>
<dbReference type="OrthoDB" id="4062651at2759"/>
<dbReference type="SUPFAM" id="SSF56112">
    <property type="entry name" value="Protein kinase-like (PK-like)"/>
    <property type="match status" value="1"/>
</dbReference>
<dbReference type="PANTHER" id="PTHR33112">
    <property type="entry name" value="DOMAIN PROTEIN, PUTATIVE-RELATED"/>
    <property type="match status" value="1"/>
</dbReference>
<organism evidence="2 3">
    <name type="scientific">Lojkania enalia</name>
    <dbReference type="NCBI Taxonomy" id="147567"/>
    <lineage>
        <taxon>Eukaryota</taxon>
        <taxon>Fungi</taxon>
        <taxon>Dikarya</taxon>
        <taxon>Ascomycota</taxon>
        <taxon>Pezizomycotina</taxon>
        <taxon>Dothideomycetes</taxon>
        <taxon>Pleosporomycetidae</taxon>
        <taxon>Pleosporales</taxon>
        <taxon>Pleosporales incertae sedis</taxon>
        <taxon>Lojkania</taxon>
    </lineage>
</organism>
<gene>
    <name evidence="2" type="ORF">CC78DRAFT_515690</name>
</gene>
<dbReference type="InterPro" id="IPR000719">
    <property type="entry name" value="Prot_kinase_dom"/>
</dbReference>
<dbReference type="InterPro" id="IPR010730">
    <property type="entry name" value="HET"/>
</dbReference>
<evidence type="ECO:0000259" key="1">
    <source>
        <dbReference type="PROSITE" id="PS50011"/>
    </source>
</evidence>
<dbReference type="GO" id="GO:0005524">
    <property type="term" value="F:ATP binding"/>
    <property type="evidence" value="ECO:0007669"/>
    <property type="project" value="InterPro"/>
</dbReference>
<dbReference type="PANTHER" id="PTHR33112:SF10">
    <property type="entry name" value="TOL"/>
    <property type="match status" value="1"/>
</dbReference>
<keyword evidence="3" id="KW-1185">Reference proteome</keyword>
<accession>A0A9P4KEX4</accession>
<dbReference type="PROSITE" id="PS50011">
    <property type="entry name" value="PROTEIN_KINASE_DOM"/>
    <property type="match status" value="1"/>
</dbReference>
<evidence type="ECO:0000313" key="2">
    <source>
        <dbReference type="EMBL" id="KAF2265195.1"/>
    </source>
</evidence>
<name>A0A9P4KEX4_9PLEO</name>
<reference evidence="3" key="1">
    <citation type="journal article" date="2020" name="Stud. Mycol.">
        <title>101 Dothideomycetes genomes: A test case for predicting lifestyles and emergence of pathogens.</title>
        <authorList>
            <person name="Haridas S."/>
            <person name="Albert R."/>
            <person name="Binder M."/>
            <person name="Bloem J."/>
            <person name="LaButti K."/>
            <person name="Salamov A."/>
            <person name="Andreopoulos B."/>
            <person name="Baker S."/>
            <person name="Barry K."/>
            <person name="Bills G."/>
            <person name="Bluhm B."/>
            <person name="Cannon C."/>
            <person name="Castanera R."/>
            <person name="Culley D."/>
            <person name="Daum C."/>
            <person name="Ezra D."/>
            <person name="Gonzalez J."/>
            <person name="Henrissat B."/>
            <person name="Kuo A."/>
            <person name="Liang C."/>
            <person name="Lipzen A."/>
            <person name="Lutzoni F."/>
            <person name="Magnuson J."/>
            <person name="Mondo S."/>
            <person name="Nolan M."/>
            <person name="Ohm R."/>
            <person name="Pangilinan J."/>
            <person name="Park H.-J."/>
            <person name="Ramirez L."/>
            <person name="Alfaro M."/>
            <person name="Sun H."/>
            <person name="Tritt A."/>
            <person name="Yoshinaga Y."/>
            <person name="Zwiers L.-H."/>
            <person name="Turgeon B."/>
            <person name="Goodwin S."/>
            <person name="Spatafora J."/>
            <person name="Crous P."/>
            <person name="Grigoriev I."/>
        </authorList>
    </citation>
    <scope>NUCLEOTIDE SEQUENCE [LARGE SCALE GENOMIC DNA]</scope>
    <source>
        <strain evidence="3">CBS 304.66</strain>
    </source>
</reference>
<dbReference type="Gene3D" id="1.10.510.10">
    <property type="entry name" value="Transferase(Phosphotransferase) domain 1"/>
    <property type="match status" value="1"/>
</dbReference>
<dbReference type="Pfam" id="PF06985">
    <property type="entry name" value="HET"/>
    <property type="match status" value="1"/>
</dbReference>
<dbReference type="GO" id="GO:0004672">
    <property type="term" value="F:protein kinase activity"/>
    <property type="evidence" value="ECO:0007669"/>
    <property type="project" value="InterPro"/>
</dbReference>
<sequence>MGLAKRHVVATQERPNLTTTRYGTILYEAPEAVTAVRGLSRLYDIWSMGCITLEFIIWILYGNDELNNFYDQMKGGNDQFHRTVTDWMDHIQKDPECSQDSAIRDLLYIVRTKLLVVPLPPRRQSTMGMGPSLAPPAPGESDWEYLVDEPFADKVLKKIGYRALAPRSSVPAKLCRDCNGRVFWKGGFTIEDTKENFRTRAYDCQFCEILYDICMKPDAPRGPKVLIERHQSVLKLNSGSPLPILSIVRSNSLKPPIAIQLGFPELPEPGTDVFFHIINEWLNDCDHNTNHKDCKGFHQTRLPTRLIDVGTKDSQILRLIETHEDPIETKEYIALSHPWGDPEKHPPFRTLPKDEVNGRTVENFKKAIPYNELPATFQDAIITTRAIGMRYLWIDCICIIQGPDGDFKQEAERMEDVYSGAYCVLAASRATGVRDGFLGKRAQRKYLTFKRGDEEPFYMCEPIDNFSHDVLEGSVMNRRGWILQERALARRTVFFARNQTYFECGNGVRCETLAQLHNNLADFLGDPKFPEKSIRQNRGRKIVYFQDLYKQYSRLEFKEIEDRPIAIAGLENRLRTAYKTGGKFGIFDDGPGGGLFHRSLLWVRGEEECDDKTLSPIEFSEHRNIRVPTWSWMAYKGGIDYLEPPFKTTDWAGAEVQPAWSSAKDSTSDRTNMDAEIALVATVRNYNVAGRKSDDPFKLVYDTDRTGSDGQQPQCVIVAKPKDGITEREKTYYVLIVTLTSSTDKGKIYRRLGAGYMHAKFIIGLNAPGTEGLIC</sequence>
<dbReference type="InterPro" id="IPR011009">
    <property type="entry name" value="Kinase-like_dom_sf"/>
</dbReference>
<dbReference type="AlphaFoldDB" id="A0A9P4KEX4"/>
<proteinExistence type="predicted"/>
<evidence type="ECO:0000313" key="3">
    <source>
        <dbReference type="Proteomes" id="UP000800093"/>
    </source>
</evidence>
<protein>
    <submittedName>
        <fullName evidence="2">HET-domain-containing protein</fullName>
    </submittedName>
</protein>
<comment type="caution">
    <text evidence="2">The sequence shown here is derived from an EMBL/GenBank/DDBJ whole genome shotgun (WGS) entry which is preliminary data.</text>
</comment>